<keyword evidence="3" id="KW-1185">Reference proteome</keyword>
<dbReference type="OrthoDB" id="8193702at2"/>
<dbReference type="Gene3D" id="3.40.630.30">
    <property type="match status" value="1"/>
</dbReference>
<organism evidence="2 3">
    <name type="scientific">Methylocystis heyeri</name>
    <dbReference type="NCBI Taxonomy" id="391905"/>
    <lineage>
        <taxon>Bacteria</taxon>
        <taxon>Pseudomonadati</taxon>
        <taxon>Pseudomonadota</taxon>
        <taxon>Alphaproteobacteria</taxon>
        <taxon>Hyphomicrobiales</taxon>
        <taxon>Methylocystaceae</taxon>
        <taxon>Methylocystis</taxon>
    </lineage>
</organism>
<proteinExistence type="predicted"/>
<dbReference type="KEGG" id="mhey:H2LOC_003415"/>
<dbReference type="AlphaFoldDB" id="A0A6B8KBA0"/>
<reference evidence="2 3" key="1">
    <citation type="submission" date="2019-11" db="EMBL/GenBank/DDBJ databases">
        <title>The genome sequence of Methylocystis heyeri.</title>
        <authorList>
            <person name="Oshkin I.Y."/>
            <person name="Miroshnikov K."/>
            <person name="Dedysh S.N."/>
        </authorList>
    </citation>
    <scope>NUCLEOTIDE SEQUENCE [LARGE SCALE GENOMIC DNA]</scope>
    <source>
        <strain evidence="2 3">H2</strain>
    </source>
</reference>
<name>A0A6B8KBA0_9HYPH</name>
<accession>A0A6B8KBA0</accession>
<dbReference type="Pfam" id="PF13480">
    <property type="entry name" value="Acetyltransf_6"/>
    <property type="match status" value="1"/>
</dbReference>
<gene>
    <name evidence="2" type="ORF">H2LOC_003415</name>
</gene>
<evidence type="ECO:0000313" key="2">
    <source>
        <dbReference type="EMBL" id="QGM44812.1"/>
    </source>
</evidence>
<feature type="domain" description="BioF2-like acetyltransferase" evidence="1">
    <location>
        <begin position="179"/>
        <end position="321"/>
    </location>
</feature>
<evidence type="ECO:0000313" key="3">
    <source>
        <dbReference type="Proteomes" id="UP000309061"/>
    </source>
</evidence>
<dbReference type="EMBL" id="CP046052">
    <property type="protein sequence ID" value="QGM44812.1"/>
    <property type="molecule type" value="Genomic_DNA"/>
</dbReference>
<keyword evidence="2" id="KW-0808">Transferase</keyword>
<sequence length="376" mass="40909">MVTKVETSALSEPAVEAFPRLDDAREAWRELFACAPASPYQSYDYVSAWLETLGAGSRLAPMIVVARGGDGRPEALVPLAVREFAGFRVAEFLCGRESNFNLALTRPGAGLNLRDLLVSAARGQARPPDLFYLRNQPRSFADFENPMIGPDARPSPSFAYASRLPASAAALEERFSKDAHKKLRSKTRRLSSLGSLAFEHDARSARRDEIIRALATQKAARLATMGVAGFNADVARAFLSAVADCGLLEVHGLSVSGRVVAAYVGLVDRGRFCGLFNSFDMEPEIARLSPCDILLHALLQNLVARGFSHFDLGVGEARYKSAVCEETIALYDSIIPVTTRGALAAPLFRKFIDAKRAIKQTPALARALEKIRRLVV</sequence>
<dbReference type="RefSeq" id="WP_136495108.1">
    <property type="nucleotide sequence ID" value="NZ_CP046052.1"/>
</dbReference>
<evidence type="ECO:0000259" key="1">
    <source>
        <dbReference type="Pfam" id="PF13480"/>
    </source>
</evidence>
<dbReference type="GO" id="GO:0016740">
    <property type="term" value="F:transferase activity"/>
    <property type="evidence" value="ECO:0007669"/>
    <property type="project" value="UniProtKB-KW"/>
</dbReference>
<dbReference type="InterPro" id="IPR038740">
    <property type="entry name" value="BioF2-like_GNAT_dom"/>
</dbReference>
<dbReference type="SUPFAM" id="SSF55729">
    <property type="entry name" value="Acyl-CoA N-acyltransferases (Nat)"/>
    <property type="match status" value="1"/>
</dbReference>
<dbReference type="InterPro" id="IPR016181">
    <property type="entry name" value="Acyl_CoA_acyltransferase"/>
</dbReference>
<dbReference type="Proteomes" id="UP000309061">
    <property type="component" value="Chromosome"/>
</dbReference>
<protein>
    <submittedName>
        <fullName evidence="2">GNAT family N-acetyltransferase</fullName>
    </submittedName>
</protein>